<dbReference type="Proteomes" id="UP000245591">
    <property type="component" value="Unassembled WGS sequence"/>
</dbReference>
<gene>
    <name evidence="2" type="ORF">BB558_000830</name>
</gene>
<evidence type="ECO:0000313" key="3">
    <source>
        <dbReference type="Proteomes" id="UP000245591"/>
    </source>
</evidence>
<organism evidence="2 3">
    <name type="scientific">Smittium angustum</name>
    <dbReference type="NCBI Taxonomy" id="133377"/>
    <lineage>
        <taxon>Eukaryota</taxon>
        <taxon>Fungi</taxon>
        <taxon>Fungi incertae sedis</taxon>
        <taxon>Zoopagomycota</taxon>
        <taxon>Kickxellomycotina</taxon>
        <taxon>Harpellomycetes</taxon>
        <taxon>Harpellales</taxon>
        <taxon>Legeriomycetaceae</taxon>
        <taxon>Smittium</taxon>
    </lineage>
</organism>
<dbReference type="AlphaFoldDB" id="A0A2U1JD35"/>
<keyword evidence="3" id="KW-1185">Reference proteome</keyword>
<name>A0A2U1JD35_SMIAN</name>
<accession>A0A2U1JD35</accession>
<reference evidence="2 3" key="1">
    <citation type="journal article" date="2018" name="MBio">
        <title>Comparative Genomics Reveals the Core Gene Toolbox for the Fungus-Insect Symbiosis.</title>
        <authorList>
            <person name="Wang Y."/>
            <person name="Stata M."/>
            <person name="Wang W."/>
            <person name="Stajich J.E."/>
            <person name="White M.M."/>
            <person name="Moncalvo J.M."/>
        </authorList>
    </citation>
    <scope>NUCLEOTIDE SEQUENCE [LARGE SCALE GENOMIC DNA]</scope>
    <source>
        <strain evidence="2 3">AUS-126-30</strain>
    </source>
</reference>
<evidence type="ECO:0000313" key="2">
    <source>
        <dbReference type="EMBL" id="PWA03016.1"/>
    </source>
</evidence>
<comment type="caution">
    <text evidence="2">The sequence shown here is derived from an EMBL/GenBank/DDBJ whole genome shotgun (WGS) entry which is preliminary data.</text>
</comment>
<sequence length="1271" mass="144850">MENGRVPNPNHNAFEDERIEFRYFLGPTFCPWKPKAVRKRQTIFNSLVKSFGKTSKRRDSSLIDFNNETTSSFKRTHKSNEKKLFSNQISKKAIINETSKNPISIEIPKKSIINETSKNIKAPNKNKEETHQILNSNLENYRLDSNDGPKILNSTAPNVTKFIFPDSHNDSTNIPNNSKINENFNPKIIPENQRGSHENKHKGKCICTICTQMANCNDKKDIQKQVDAIWLSARAVIKVDKLVNAEILEPYTEQNHHQYLVYSYQWCESLLVLTQRGLFAFTKSSTQANKDIIVQVKNDFGHPKEKNVVSLTDNNASKTHRGLLDNHKLVQNYVLLIKFPSVNQQHLWYQELNKWILAIYSNYKFCFLQTPVNSIIRPPIYIKVDIPEINVSLRIPTAKSFIKGSGKTIIQIEKAHRKQVSEAYRSKYVTPAGLPLSPNPKRMSLTQKKNVIPKQSMNFRYSEIYYSQNNNKPRLDSNAFQIKPNEQNDTDIEQYLYISGADSSIRSSKSPSVGTQVTSFQRSTEAFSSSRATVWDIRDMALYTLLSIPKYAPIVKKWIESLKTDNLVIGMAWKENDVLEWVTPHGLYPNNRESLGGVPQTGSLENELVYTSNFMEKTHHLELRTFKTMDRYKINKKLVSEPRPVTGFVLSCLKPKKHNTSSALARYLISVHGGILVFFRTKSIKNNPFVFYQGALIESKKCDVCNSKENHQFCNIDTANSGLLITIGDLSDQESDESNPEDELCYWFVLNMYVSETNNYQNTTNDTQETLSSEQSDDSENDENVFTWLSYFYKRIKTISLESSYVISVPRSVFKGIDADGLPEINYQSYIGYYLQKENENYGKSNGKQDDSKFNVLYKESQFDQSERPILADRFQHDSIISHDNVRRCTFAILTPKKKMKIANSKLPSNSSISAVSCTDFRKFNVNNYFSDGLDKKVPKPKNSVNFNLTSHAGNINNTGTLGNTTKIKSGGGLNKPSFSSSLSKQLSRNSTQNMSLARTFTRSIFGKNVEEEVQASALNAYDLIQMLVSTTPFEVAKPLLLKLSLVSSDSKSWSDAYTRNFHKSIDFSNASKQYENNGKESKLVEQNQMEMDRKTDAKILKYSTTSKLSIFLDKNGQKINLIDSDNKPKQNFGEYTQTKKPETSLYNISGLKLGIDDSNNVPSISNIGDLVKEKLDSNSEKQGAQVHLNLGVNQIPSEQIRTLNNEKLLSIPIMCLESFSNKNRVYMHTKINEGVSQYESVYIAESQMDMNTWVAILNNHISNMVLDKVW</sequence>
<proteinExistence type="predicted"/>
<evidence type="ECO:0008006" key="4">
    <source>
        <dbReference type="Google" id="ProtNLM"/>
    </source>
</evidence>
<feature type="compositionally biased region" description="Low complexity" evidence="1">
    <location>
        <begin position="761"/>
        <end position="774"/>
    </location>
</feature>
<dbReference type="EMBL" id="MBFU01000037">
    <property type="protein sequence ID" value="PWA03016.1"/>
    <property type="molecule type" value="Genomic_DNA"/>
</dbReference>
<protein>
    <recommendedName>
        <fullName evidence="4">PH domain-containing protein</fullName>
    </recommendedName>
</protein>
<feature type="region of interest" description="Disordered" evidence="1">
    <location>
        <begin position="761"/>
        <end position="780"/>
    </location>
</feature>
<evidence type="ECO:0000256" key="1">
    <source>
        <dbReference type="SAM" id="MobiDB-lite"/>
    </source>
</evidence>